<dbReference type="GO" id="GO:0009450">
    <property type="term" value="P:gamma-aminobutyric acid catabolic process"/>
    <property type="evidence" value="ECO:0007669"/>
    <property type="project" value="InterPro"/>
</dbReference>
<dbReference type="Gene3D" id="3.40.605.10">
    <property type="entry name" value="Aldehyde Dehydrogenase, Chain A, domain 1"/>
    <property type="match status" value="1"/>
</dbReference>
<comment type="similarity">
    <text evidence="1 4">Belongs to the aldehyde dehydrogenase family.</text>
</comment>
<dbReference type="InterPro" id="IPR010102">
    <property type="entry name" value="Succ_semiAld_DH"/>
</dbReference>
<dbReference type="PROSITE" id="PS00070">
    <property type="entry name" value="ALDEHYDE_DEHYDR_CYS"/>
    <property type="match status" value="1"/>
</dbReference>
<dbReference type="EC" id="1.2.1.79" evidence="6"/>
<reference evidence="6 7" key="1">
    <citation type="submission" date="2020-08" db="EMBL/GenBank/DDBJ databases">
        <title>Genomic Encyclopedia of Type Strains, Phase IV (KMG-IV): sequencing the most valuable type-strain genomes for metagenomic binning, comparative biology and taxonomic classification.</title>
        <authorList>
            <person name="Goeker M."/>
        </authorList>
    </citation>
    <scope>NUCLEOTIDE SEQUENCE [LARGE SCALE GENOMIC DNA]</scope>
    <source>
        <strain evidence="6 7">DSM 17328</strain>
    </source>
</reference>
<dbReference type="AlphaFoldDB" id="A0A7W7B3P5"/>
<dbReference type="InterPro" id="IPR016162">
    <property type="entry name" value="Ald_DH_N"/>
</dbReference>
<keyword evidence="2 4" id="KW-0560">Oxidoreductase</keyword>
<dbReference type="EMBL" id="JACHNZ010000042">
    <property type="protein sequence ID" value="MBB4633391.1"/>
    <property type="molecule type" value="Genomic_DNA"/>
</dbReference>
<dbReference type="NCBIfam" id="TIGR01780">
    <property type="entry name" value="SSADH"/>
    <property type="match status" value="1"/>
</dbReference>
<name>A0A7W7B3P5_9SPHN</name>
<evidence type="ECO:0000256" key="4">
    <source>
        <dbReference type="RuleBase" id="RU003345"/>
    </source>
</evidence>
<dbReference type="GO" id="GO:0004777">
    <property type="term" value="F:succinate-semialdehyde dehydrogenase (NAD+) activity"/>
    <property type="evidence" value="ECO:0007669"/>
    <property type="project" value="TreeGrafter"/>
</dbReference>
<dbReference type="GO" id="GO:0036243">
    <property type="term" value="F:succinate-semialdehyde dehydrogenase (NADP+) activity"/>
    <property type="evidence" value="ECO:0007669"/>
    <property type="project" value="UniProtKB-EC"/>
</dbReference>
<feature type="active site" evidence="3">
    <location>
        <position position="250"/>
    </location>
</feature>
<evidence type="ECO:0000259" key="5">
    <source>
        <dbReference type="Pfam" id="PF00171"/>
    </source>
</evidence>
<evidence type="ECO:0000256" key="2">
    <source>
        <dbReference type="ARBA" id="ARBA00023002"/>
    </source>
</evidence>
<feature type="domain" description="Aldehyde dehydrogenase" evidence="5">
    <location>
        <begin position="21"/>
        <end position="471"/>
    </location>
</feature>
<dbReference type="EC" id="1.2.1.16" evidence="6"/>
<protein>
    <submittedName>
        <fullName evidence="6">Succinate-semialdehyde dehydrogenase/glutarate-semialdehyde dehydrogenase</fullName>
        <ecNumber evidence="6">1.2.1.16</ecNumber>
        <ecNumber evidence="6">1.2.1.20</ecNumber>
        <ecNumber evidence="6">1.2.1.79</ecNumber>
    </submittedName>
</protein>
<organism evidence="6 7">
    <name type="scientific">Sphingosinicella soli</name>
    <dbReference type="NCBI Taxonomy" id="333708"/>
    <lineage>
        <taxon>Bacteria</taxon>
        <taxon>Pseudomonadati</taxon>
        <taxon>Pseudomonadota</taxon>
        <taxon>Alphaproteobacteria</taxon>
        <taxon>Sphingomonadales</taxon>
        <taxon>Sphingosinicellaceae</taxon>
        <taxon>Sphingosinicella</taxon>
    </lineage>
</organism>
<sequence length="485" mass="51474">MVLQKQAAFVAGRWIAVGDRPSIVVDNPCDGSELGRVPSLGRAAVREAIEAAVVAQASWRHVTAKERSAVLRHWFSLIMAQRDALAALLTAEQGKPIGEALAEIDYAAAYVEWFAEQAKRVEGDIPASHRSDRRILVLKQPVGVVAAITPWNFPAAMVTRKLAPALAAGCAVVLKPAPQTPFSALALAYLAEQAGLPPGLLSVLTGPAEEIGWELTSHPQIRKLTFTGSTATGRSLIAATAGTVKRLSLELGGNAPFIVFEDADIDAAVDGAIESKFRNAGQTCVCPNRLLVHDMVHDAFVERLVRRVAAFVVGPGREGPDIGPLIDQHAIAKVEAHVADALSRGARLMCGGSGSLLGANYFEPTILCDVTADMLVAREETFGPVAAIMRFASDEDAIALANDTEAGLASYFYTRDMDRLFRIGEALDFGMVGVNSGAISTEVAPFGGIKQSGFGREGSRHGIEDYLDIKYLCVGPAGPKQTMPL</sequence>
<comment type="caution">
    <text evidence="6">The sequence shown here is derived from an EMBL/GenBank/DDBJ whole genome shotgun (WGS) entry which is preliminary data.</text>
</comment>
<dbReference type="PROSITE" id="PS00687">
    <property type="entry name" value="ALDEHYDE_DEHYDR_GLU"/>
    <property type="match status" value="1"/>
</dbReference>
<dbReference type="PANTHER" id="PTHR43353">
    <property type="entry name" value="SUCCINATE-SEMIALDEHYDE DEHYDROGENASE, MITOCHONDRIAL"/>
    <property type="match status" value="1"/>
</dbReference>
<dbReference type="GO" id="GO:0005829">
    <property type="term" value="C:cytosol"/>
    <property type="evidence" value="ECO:0007669"/>
    <property type="project" value="TreeGrafter"/>
</dbReference>
<dbReference type="FunFam" id="3.40.605.10:FF:000005">
    <property type="entry name" value="Succinate-semialdehyde dehydrogenase I"/>
    <property type="match status" value="1"/>
</dbReference>
<dbReference type="EC" id="1.2.1.20" evidence="6"/>
<dbReference type="InterPro" id="IPR016163">
    <property type="entry name" value="Ald_DH_C"/>
</dbReference>
<dbReference type="Proteomes" id="UP000566324">
    <property type="component" value="Unassembled WGS sequence"/>
</dbReference>
<keyword evidence="7" id="KW-1185">Reference proteome</keyword>
<evidence type="ECO:0000313" key="6">
    <source>
        <dbReference type="EMBL" id="MBB4633391.1"/>
    </source>
</evidence>
<dbReference type="InterPro" id="IPR050740">
    <property type="entry name" value="Aldehyde_DH_Superfamily"/>
</dbReference>
<dbReference type="InterPro" id="IPR016161">
    <property type="entry name" value="Ald_DH/histidinol_DH"/>
</dbReference>
<dbReference type="Gene3D" id="3.40.309.10">
    <property type="entry name" value="Aldehyde Dehydrogenase, Chain A, domain 2"/>
    <property type="match status" value="1"/>
</dbReference>
<dbReference type="InterPro" id="IPR016160">
    <property type="entry name" value="Ald_DH_CS_CYS"/>
</dbReference>
<dbReference type="GO" id="GO:0102810">
    <property type="term" value="F:glutarate-semialdehyde dehydrogenase (NADP+) activity"/>
    <property type="evidence" value="ECO:0007669"/>
    <property type="project" value="UniProtKB-EC"/>
</dbReference>
<dbReference type="PANTHER" id="PTHR43353:SF5">
    <property type="entry name" value="SUCCINATE-SEMIALDEHYDE DEHYDROGENASE, MITOCHONDRIAL"/>
    <property type="match status" value="1"/>
</dbReference>
<dbReference type="RefSeq" id="WP_184070962.1">
    <property type="nucleotide sequence ID" value="NZ_JACHNZ010000042.1"/>
</dbReference>
<gene>
    <name evidence="6" type="ORF">GGQ98_003029</name>
</gene>
<dbReference type="Pfam" id="PF00171">
    <property type="entry name" value="Aldedh"/>
    <property type="match status" value="1"/>
</dbReference>
<evidence type="ECO:0000313" key="7">
    <source>
        <dbReference type="Proteomes" id="UP000566324"/>
    </source>
</evidence>
<dbReference type="FunFam" id="3.40.309.10:FF:000004">
    <property type="entry name" value="Succinate-semialdehyde dehydrogenase I"/>
    <property type="match status" value="1"/>
</dbReference>
<proteinExistence type="inferred from homology"/>
<dbReference type="SUPFAM" id="SSF53720">
    <property type="entry name" value="ALDH-like"/>
    <property type="match status" value="1"/>
</dbReference>
<evidence type="ECO:0000256" key="3">
    <source>
        <dbReference type="PROSITE-ProRule" id="PRU10007"/>
    </source>
</evidence>
<evidence type="ECO:0000256" key="1">
    <source>
        <dbReference type="ARBA" id="ARBA00009986"/>
    </source>
</evidence>
<dbReference type="CDD" id="cd07103">
    <property type="entry name" value="ALDH_F5_SSADH_GabD"/>
    <property type="match status" value="1"/>
</dbReference>
<dbReference type="InterPro" id="IPR029510">
    <property type="entry name" value="Ald_DH_CS_GLU"/>
</dbReference>
<accession>A0A7W7B3P5</accession>
<dbReference type="InterPro" id="IPR015590">
    <property type="entry name" value="Aldehyde_DH_dom"/>
</dbReference>